<gene>
    <name evidence="5" type="ORF">ILEXP_LOCUS35809</name>
    <name evidence="4" type="ORF">ILEXP_LOCUS3895</name>
    <name evidence="3" type="ORF">ILEXP_LOCUS967</name>
</gene>
<dbReference type="InterPro" id="IPR003130">
    <property type="entry name" value="GED"/>
</dbReference>
<sequence>MGHILPPCLRKVLLRDEFEEYPDDKHMHCTARLAKMLNQCTQELQKSSENNYTDNFLMEEIKVLEETRGMGLPNFFPHSAFLMLLQKKVNEISGAPVQFLSVVWDYTETVVVVPVLMRHAEHYPQLESSTRRAAQNLIAKRKKMSVDRVVEIIEMEKSTQITFDGFGEVEVGHLRLLPIIRDQAFDKKMRITAYQKIVLKRLVDCMALHLQFSVKSLVNMNMNMEMEIVNELMAPHGGGLEQLLEEAPSVVIKRERLNQSLKLLTASKEVVAKVMHRIAINAD</sequence>
<dbReference type="AlphaFoldDB" id="A0ABC8QNC9"/>
<dbReference type="EMBL" id="CAUOFW020004636">
    <property type="protein sequence ID" value="CAK9166581.1"/>
    <property type="molecule type" value="Genomic_DNA"/>
</dbReference>
<dbReference type="PANTHER" id="PTHR11566">
    <property type="entry name" value="DYNAMIN"/>
    <property type="match status" value="1"/>
</dbReference>
<dbReference type="InterPro" id="IPR020850">
    <property type="entry name" value="GED_dom"/>
</dbReference>
<evidence type="ECO:0000313" key="3">
    <source>
        <dbReference type="EMBL" id="CAK9134033.1"/>
    </source>
</evidence>
<dbReference type="EMBL" id="CAUOFW020000783">
    <property type="protein sequence ID" value="CAK9136891.1"/>
    <property type="molecule type" value="Genomic_DNA"/>
</dbReference>
<dbReference type="InterPro" id="IPR022812">
    <property type="entry name" value="Dynamin"/>
</dbReference>
<keyword evidence="1" id="KW-0505">Motor protein</keyword>
<dbReference type="Gene3D" id="1.20.120.1240">
    <property type="entry name" value="Dynamin, middle domain"/>
    <property type="match status" value="1"/>
</dbReference>
<keyword evidence="6" id="KW-1185">Reference proteome</keyword>
<proteinExistence type="predicted"/>
<evidence type="ECO:0000313" key="6">
    <source>
        <dbReference type="Proteomes" id="UP001642360"/>
    </source>
</evidence>
<dbReference type="Pfam" id="PF01031">
    <property type="entry name" value="Dynamin_M"/>
    <property type="match status" value="1"/>
</dbReference>
<evidence type="ECO:0000313" key="4">
    <source>
        <dbReference type="EMBL" id="CAK9136891.1"/>
    </source>
</evidence>
<evidence type="ECO:0000313" key="5">
    <source>
        <dbReference type="EMBL" id="CAK9166581.1"/>
    </source>
</evidence>
<feature type="domain" description="GED" evidence="2">
    <location>
        <begin position="184"/>
        <end position="279"/>
    </location>
</feature>
<organism evidence="3 6">
    <name type="scientific">Ilex paraguariensis</name>
    <name type="common">yerba mate</name>
    <dbReference type="NCBI Taxonomy" id="185542"/>
    <lineage>
        <taxon>Eukaryota</taxon>
        <taxon>Viridiplantae</taxon>
        <taxon>Streptophyta</taxon>
        <taxon>Embryophyta</taxon>
        <taxon>Tracheophyta</taxon>
        <taxon>Spermatophyta</taxon>
        <taxon>Magnoliopsida</taxon>
        <taxon>eudicotyledons</taxon>
        <taxon>Gunneridae</taxon>
        <taxon>Pentapetalae</taxon>
        <taxon>asterids</taxon>
        <taxon>campanulids</taxon>
        <taxon>Aquifoliales</taxon>
        <taxon>Aquifoliaceae</taxon>
        <taxon>Ilex</taxon>
    </lineage>
</organism>
<dbReference type="PROSITE" id="PS51388">
    <property type="entry name" value="GED"/>
    <property type="match status" value="1"/>
</dbReference>
<evidence type="ECO:0000259" key="2">
    <source>
        <dbReference type="PROSITE" id="PS51388"/>
    </source>
</evidence>
<dbReference type="Proteomes" id="UP001642360">
    <property type="component" value="Unassembled WGS sequence"/>
</dbReference>
<dbReference type="Pfam" id="PF02212">
    <property type="entry name" value="GED"/>
    <property type="match status" value="1"/>
</dbReference>
<dbReference type="EMBL" id="CAUOFW020000303">
    <property type="protein sequence ID" value="CAK9134033.1"/>
    <property type="molecule type" value="Genomic_DNA"/>
</dbReference>
<protein>
    <recommendedName>
        <fullName evidence="2">GED domain-containing protein</fullName>
    </recommendedName>
</protein>
<evidence type="ECO:0000256" key="1">
    <source>
        <dbReference type="ARBA" id="ARBA00023175"/>
    </source>
</evidence>
<comment type="caution">
    <text evidence="3">The sequence shown here is derived from an EMBL/GenBank/DDBJ whole genome shotgun (WGS) entry which is preliminary data.</text>
</comment>
<dbReference type="InterPro" id="IPR000375">
    <property type="entry name" value="Dynamin_stalk"/>
</dbReference>
<name>A0ABC8QNC9_9AQUA</name>
<reference evidence="3 6" key="1">
    <citation type="submission" date="2024-02" db="EMBL/GenBank/DDBJ databases">
        <authorList>
            <person name="Vignale AGUSTIN F."/>
            <person name="Sosa J E."/>
            <person name="Modenutti C."/>
        </authorList>
    </citation>
    <scope>NUCLEOTIDE SEQUENCE [LARGE SCALE GENOMIC DNA]</scope>
</reference>
<dbReference type="PANTHER" id="PTHR11566:SF173">
    <property type="entry name" value="DYNAMIN-RELATED PROTEIN 4C"/>
    <property type="match status" value="1"/>
</dbReference>
<accession>A0ABC8QNC9</accession>